<comment type="pathway">
    <text evidence="1">Cofactor biosynthesis; adenosylcobalamin biosynthesis.</text>
</comment>
<dbReference type="SUPFAM" id="SSF53790">
    <property type="entry name" value="Tetrapyrrole methylase"/>
    <property type="match status" value="1"/>
</dbReference>
<keyword evidence="5" id="KW-0949">S-adenosyl-L-methionine</keyword>
<dbReference type="CDD" id="cd11644">
    <property type="entry name" value="Precorrin-6Y-MT"/>
    <property type="match status" value="1"/>
</dbReference>
<name>A0A7C3WG47_9BACT</name>
<dbReference type="CDD" id="cd02440">
    <property type="entry name" value="AdoMet_MTases"/>
    <property type="match status" value="1"/>
</dbReference>
<accession>A0A7C3WG47</accession>
<dbReference type="InterPro" id="IPR035996">
    <property type="entry name" value="4pyrrol_Methylase_sf"/>
</dbReference>
<dbReference type="InterPro" id="IPR014776">
    <property type="entry name" value="4pyrrole_Mease_sub2"/>
</dbReference>
<dbReference type="PANTHER" id="PTHR43182:SF1">
    <property type="entry name" value="COBALT-PRECORRIN-7 C(5)-METHYLTRANSFERASE"/>
    <property type="match status" value="1"/>
</dbReference>
<dbReference type="Gene3D" id="3.40.50.150">
    <property type="entry name" value="Vaccinia Virus protein VP39"/>
    <property type="match status" value="1"/>
</dbReference>
<sequence>MGGVQGGDHPGGHTGNRAGARVRPIRVVGLGVGAHACPQIEAAVRGADVLCAGERLLARFPGFAGERVVLKAPLDAALDVLEARRAQGGAVLVLADGDPLHFGIGALLARRFGPQNLVFSPGVTTVQLAAARLGLPWQELPAVSLHGRHDPAPFWAALWAAGQVAVYTGPGHGPGELARMLLDMGLDGARLHVLEDLGEATERVRELTPAQALELDFSPLNLVIVHAPQEGLPRPVPGAPDQSYSRERELITKWPVRAAALAGLRLGPGQTLWDVGAGSGAVGIEACALLGRGAVYAVERDASRCEMILGNARRHGAWQLRVVQGAAPAALEPLPEPDRVFIGGGLGQGADVLRACCQRLAPGGRLALTTVLLASLTTALEHLRALGWAFELTQLQAAHGSPLAGDLRLTPINPVFLLTADKPEKS</sequence>
<dbReference type="GO" id="GO:0009236">
    <property type="term" value="P:cobalamin biosynthetic process"/>
    <property type="evidence" value="ECO:0007669"/>
    <property type="project" value="UniProtKB-UniPathway"/>
</dbReference>
<dbReference type="UniPathway" id="UPA00148"/>
<evidence type="ECO:0000259" key="6">
    <source>
        <dbReference type="Pfam" id="PF00590"/>
    </source>
</evidence>
<dbReference type="PANTHER" id="PTHR43182">
    <property type="entry name" value="COBALT-PRECORRIN-6B C(15)-METHYLTRANSFERASE (DECARBOXYLATING)"/>
    <property type="match status" value="1"/>
</dbReference>
<keyword evidence="3 7" id="KW-0489">Methyltransferase</keyword>
<dbReference type="Gene3D" id="3.30.950.10">
    <property type="entry name" value="Methyltransferase, Cobalt-precorrin-4 Transmethylase, Domain 2"/>
    <property type="match status" value="1"/>
</dbReference>
<keyword evidence="4 7" id="KW-0808">Transferase</keyword>
<dbReference type="AlphaFoldDB" id="A0A7C3WG47"/>
<dbReference type="GO" id="GO:0032259">
    <property type="term" value="P:methylation"/>
    <property type="evidence" value="ECO:0007669"/>
    <property type="project" value="UniProtKB-KW"/>
</dbReference>
<dbReference type="InterPro" id="IPR050714">
    <property type="entry name" value="Cobalamin_biosynth_MTase"/>
</dbReference>
<dbReference type="InterPro" id="IPR006365">
    <property type="entry name" value="Cbl_synth_CobL"/>
</dbReference>
<dbReference type="InterPro" id="IPR000878">
    <property type="entry name" value="4pyrrol_Mease"/>
</dbReference>
<evidence type="ECO:0000256" key="5">
    <source>
        <dbReference type="ARBA" id="ARBA00022691"/>
    </source>
</evidence>
<reference evidence="7" key="1">
    <citation type="journal article" date="2020" name="mSystems">
        <title>Genome- and Community-Level Interaction Insights into Carbon Utilization and Element Cycling Functions of Hydrothermarchaeota in Hydrothermal Sediment.</title>
        <authorList>
            <person name="Zhou Z."/>
            <person name="Liu Y."/>
            <person name="Xu W."/>
            <person name="Pan J."/>
            <person name="Luo Z.H."/>
            <person name="Li M."/>
        </authorList>
    </citation>
    <scope>NUCLEOTIDE SEQUENCE [LARGE SCALE GENOMIC DNA]</scope>
    <source>
        <strain evidence="7">SpSt-413</strain>
    </source>
</reference>
<organism evidence="7">
    <name type="scientific">Fundidesulfovibrio putealis</name>
    <dbReference type="NCBI Taxonomy" id="270496"/>
    <lineage>
        <taxon>Bacteria</taxon>
        <taxon>Pseudomonadati</taxon>
        <taxon>Thermodesulfobacteriota</taxon>
        <taxon>Desulfovibrionia</taxon>
        <taxon>Desulfovibrionales</taxon>
        <taxon>Desulfovibrionaceae</taxon>
        <taxon>Fundidesulfovibrio</taxon>
    </lineage>
</organism>
<evidence type="ECO:0000256" key="2">
    <source>
        <dbReference type="ARBA" id="ARBA00022573"/>
    </source>
</evidence>
<evidence type="ECO:0000256" key="3">
    <source>
        <dbReference type="ARBA" id="ARBA00022603"/>
    </source>
</evidence>
<dbReference type="NCBIfam" id="TIGR02467">
    <property type="entry name" value="CbiE"/>
    <property type="match status" value="1"/>
</dbReference>
<dbReference type="EMBL" id="DSRP01000079">
    <property type="protein sequence ID" value="HGG91538.1"/>
    <property type="molecule type" value="Genomic_DNA"/>
</dbReference>
<dbReference type="Pfam" id="PF00590">
    <property type="entry name" value="TP_methylase"/>
    <property type="match status" value="1"/>
</dbReference>
<evidence type="ECO:0000256" key="1">
    <source>
        <dbReference type="ARBA" id="ARBA00004953"/>
    </source>
</evidence>
<dbReference type="GO" id="GO:0008276">
    <property type="term" value="F:protein methyltransferase activity"/>
    <property type="evidence" value="ECO:0007669"/>
    <property type="project" value="InterPro"/>
</dbReference>
<dbReference type="SUPFAM" id="SSF53335">
    <property type="entry name" value="S-adenosyl-L-methionine-dependent methyltransferases"/>
    <property type="match status" value="1"/>
</dbReference>
<evidence type="ECO:0000313" key="7">
    <source>
        <dbReference type="EMBL" id="HGG91538.1"/>
    </source>
</evidence>
<protein>
    <submittedName>
        <fullName evidence="7">Precorrin-6y C5,15-methyltransferase (Decarboxylating) subunit CbiE</fullName>
    </submittedName>
</protein>
<dbReference type="InterPro" id="IPR012818">
    <property type="entry name" value="CbiE"/>
</dbReference>
<comment type="caution">
    <text evidence="7">The sequence shown here is derived from an EMBL/GenBank/DDBJ whole genome shotgun (WGS) entry which is preliminary data.</text>
</comment>
<gene>
    <name evidence="7" type="primary">cbiE</name>
    <name evidence="7" type="ORF">ENR59_01115</name>
</gene>
<dbReference type="PIRSF" id="PIRSF036428">
    <property type="entry name" value="CobL"/>
    <property type="match status" value="1"/>
</dbReference>
<evidence type="ECO:0000256" key="4">
    <source>
        <dbReference type="ARBA" id="ARBA00022679"/>
    </source>
</evidence>
<proteinExistence type="predicted"/>
<keyword evidence="2" id="KW-0169">Cobalamin biosynthesis</keyword>
<dbReference type="NCBIfam" id="TIGR02469">
    <property type="entry name" value="CbiT"/>
    <property type="match status" value="1"/>
</dbReference>
<dbReference type="InterPro" id="IPR014777">
    <property type="entry name" value="4pyrrole_Mease_sub1"/>
</dbReference>
<dbReference type="Gene3D" id="3.40.1010.10">
    <property type="entry name" value="Cobalt-precorrin-4 Transmethylase, Domain 1"/>
    <property type="match status" value="1"/>
</dbReference>
<dbReference type="InterPro" id="IPR014008">
    <property type="entry name" value="Cbl_synth_MTase_CbiT"/>
</dbReference>
<dbReference type="InterPro" id="IPR029063">
    <property type="entry name" value="SAM-dependent_MTases_sf"/>
</dbReference>
<feature type="domain" description="Tetrapyrrole methylase" evidence="6">
    <location>
        <begin position="27"/>
        <end position="208"/>
    </location>
</feature>